<dbReference type="Gramene" id="TraesRN7D0100109400.1">
    <property type="protein sequence ID" value="TraesRN7D0100109400.1"/>
    <property type="gene ID" value="TraesRN7D0100109400"/>
</dbReference>
<dbReference type="Gramene" id="TraesCS7D02G048000.1">
    <property type="protein sequence ID" value="TraesCS7D02G048000.1"/>
    <property type="gene ID" value="TraesCS7D02G048000"/>
</dbReference>
<dbReference type="OMA" id="QHRADYI"/>
<reference evidence="6" key="1">
    <citation type="submission" date="2018-08" db="EMBL/GenBank/DDBJ databases">
        <authorList>
            <person name="Rossello M."/>
        </authorList>
    </citation>
    <scope>NUCLEOTIDE SEQUENCE [LARGE SCALE GENOMIC DNA]</scope>
    <source>
        <strain evidence="6">cv. Chinese Spring</strain>
    </source>
</reference>
<dbReference type="Pfam" id="PF14541">
    <property type="entry name" value="TAXi_C"/>
    <property type="match status" value="1"/>
</dbReference>
<dbReference type="EnsemblPlants" id="TraesCS7D02G048000.1">
    <property type="protein sequence ID" value="TraesCS7D02G048000.1"/>
    <property type="gene ID" value="TraesCS7D02G048000"/>
</dbReference>
<dbReference type="Gramene" id="TraesROB_scaffold_058090_01G000100.1">
    <property type="protein sequence ID" value="TraesROB_scaffold_058090_01G000100.1"/>
    <property type="gene ID" value="TraesROB_scaffold_058090_01G000100"/>
</dbReference>
<dbReference type="GO" id="GO:0006508">
    <property type="term" value="P:proteolysis"/>
    <property type="evidence" value="ECO:0007669"/>
    <property type="project" value="InterPro"/>
</dbReference>
<dbReference type="Gramene" id="TraesPARA_EIv1.0_2514140.1">
    <property type="protein sequence ID" value="TraesPARA_EIv1.0_2514140.1.CDS"/>
    <property type="gene ID" value="TraesPARA_EIv1.0_2514140"/>
</dbReference>
<sequence>MALLVPLLVLLLFSSSCGTSSSLDISHGTTAASVGEELNYYVVVETTSLEPSPVCQGHRVSPSASGSGNLTGGAWVPLSHPNGPCSEAGNSGAPWSSAAETLQWDQHRAGYIQRKLSGDEPAGDDDEPPLQQPQASGVTSEPAAKFALPAGNQGKSEVTPTATVGGGSLPGVTQHMVIDTASDVPWVQCAPCPKPQCHPQTDATYDPSKSTTYAPFPCSSPVCRQLGPYANGCTGAGNTGQCQYRVQYPDGSSTSGTYISDVLTITPTPAGMVSGFRFGCSHALQRPDLFSNTTAGIMSLGRGAQSLSSQTKGTYGHVFSYCVPPTSSHTGFFVLGVPRIAASKYVLTPMLKSKMVPSMYLVRLRGIDVAGQRVAVPPMVFAAGAVMDSRTVITRLQPTAYRALRDAFRAQMGAYRVAPPKGQLDTCYDFTGVRTLRLPKISLVFDSRSNSGAAVELDPSGVLFNSCLAFASTGAGDGSTGVIGHVQQRTIEVLYNVGGSAVGFRRAAC</sequence>
<feature type="signal peptide" evidence="4">
    <location>
        <begin position="1"/>
        <end position="22"/>
    </location>
</feature>
<gene>
    <name evidence="6" type="primary">LOC123169073</name>
</gene>
<dbReference type="Gramene" id="TraesJUL7D03G04329280.1">
    <property type="protein sequence ID" value="TraesJUL7D03G04329280.1"/>
    <property type="gene ID" value="TraesJUL7D03G04329280"/>
</dbReference>
<dbReference type="InterPro" id="IPR032799">
    <property type="entry name" value="TAXi_C"/>
</dbReference>
<dbReference type="KEGG" id="taes:123169073"/>
<dbReference type="Gramene" id="TraesMAC7D03G04277990.1">
    <property type="protein sequence ID" value="TraesMAC7D03G04277990.1"/>
    <property type="gene ID" value="TraesMAC7D03G04277990"/>
</dbReference>
<evidence type="ECO:0000256" key="3">
    <source>
        <dbReference type="SAM" id="MobiDB-lite"/>
    </source>
</evidence>
<evidence type="ECO:0000313" key="7">
    <source>
        <dbReference type="Proteomes" id="UP000019116"/>
    </source>
</evidence>
<name>A0A3B6T8A9_WHEAT</name>
<dbReference type="GO" id="GO:0004190">
    <property type="term" value="F:aspartic-type endopeptidase activity"/>
    <property type="evidence" value="ECO:0007669"/>
    <property type="project" value="InterPro"/>
</dbReference>
<dbReference type="Gramene" id="TraesCS7D03G0108000.1">
    <property type="protein sequence ID" value="TraesCS7D03G0108000.1.CDS"/>
    <property type="gene ID" value="TraesCS7D03G0108000"/>
</dbReference>
<dbReference type="AlphaFoldDB" id="A0A3B6T8A9"/>
<dbReference type="STRING" id="4565.A0A3B6T8A9"/>
<dbReference type="InterPro" id="IPR021109">
    <property type="entry name" value="Peptidase_aspartic_dom_sf"/>
</dbReference>
<dbReference type="Gramene" id="TraesWEE_scaffold_048316_01G000100.1">
    <property type="protein sequence ID" value="TraesWEE_scaffold_048316_01G000100.1"/>
    <property type="gene ID" value="TraesWEE_scaffold_048316_01G000100"/>
</dbReference>
<feature type="chain" id="PRO_5043181021" description="Peptidase A1 domain-containing protein" evidence="4">
    <location>
        <begin position="23"/>
        <end position="509"/>
    </location>
</feature>
<dbReference type="Proteomes" id="UP000019116">
    <property type="component" value="Chromosome 7D"/>
</dbReference>
<dbReference type="OrthoDB" id="606366at2759"/>
<dbReference type="Gramene" id="TraesKAR7D01G0020060.1">
    <property type="protein sequence ID" value="cds.TraesKAR7D01G0020060.1"/>
    <property type="gene ID" value="TraesKAR7D01G0020060"/>
</dbReference>
<proteinExistence type="inferred from homology"/>
<protein>
    <recommendedName>
        <fullName evidence="5">Peptidase A1 domain-containing protein</fullName>
    </recommendedName>
</protein>
<dbReference type="InterPro" id="IPR001461">
    <property type="entry name" value="Aspartic_peptidase_A1"/>
</dbReference>
<keyword evidence="7" id="KW-1185">Reference proteome</keyword>
<dbReference type="Gramene" id="TraesSYM7D03G04339400.1">
    <property type="protein sequence ID" value="TraesSYM7D03G04339400.1"/>
    <property type="gene ID" value="TraesSYM7D03G04339400"/>
</dbReference>
<evidence type="ECO:0000313" key="6">
    <source>
        <dbReference type="EnsemblPlants" id="TraesCS7D02G048000.1"/>
    </source>
</evidence>
<accession>A0A3B6T8A9</accession>
<dbReference type="SUPFAM" id="SSF50630">
    <property type="entry name" value="Acid proteases"/>
    <property type="match status" value="1"/>
</dbReference>
<feature type="active site" evidence="2">
    <location>
        <position position="388"/>
    </location>
</feature>
<feature type="domain" description="Peptidase A1" evidence="5">
    <location>
        <begin position="160"/>
        <end position="505"/>
    </location>
</feature>
<organism evidence="6">
    <name type="scientific">Triticum aestivum</name>
    <name type="common">Wheat</name>
    <dbReference type="NCBI Taxonomy" id="4565"/>
    <lineage>
        <taxon>Eukaryota</taxon>
        <taxon>Viridiplantae</taxon>
        <taxon>Streptophyta</taxon>
        <taxon>Embryophyta</taxon>
        <taxon>Tracheophyta</taxon>
        <taxon>Spermatophyta</taxon>
        <taxon>Magnoliopsida</taxon>
        <taxon>Liliopsida</taxon>
        <taxon>Poales</taxon>
        <taxon>Poaceae</taxon>
        <taxon>BOP clade</taxon>
        <taxon>Pooideae</taxon>
        <taxon>Triticodae</taxon>
        <taxon>Triticeae</taxon>
        <taxon>Triticinae</taxon>
        <taxon>Triticum</taxon>
    </lineage>
</organism>
<dbReference type="Pfam" id="PF14543">
    <property type="entry name" value="TAXi_N"/>
    <property type="match status" value="1"/>
</dbReference>
<dbReference type="PANTHER" id="PTHR13683:SF330">
    <property type="entry name" value="OS06G0118700 PROTEIN"/>
    <property type="match status" value="1"/>
</dbReference>
<dbReference type="Gramene" id="TraesLAC7D03G04232650.1">
    <property type="protein sequence ID" value="TraesLAC7D03G04232650.1"/>
    <property type="gene ID" value="TraesLAC7D03G04232650"/>
</dbReference>
<dbReference type="SMR" id="A0A3B6T8A9"/>
<dbReference type="PROSITE" id="PS51767">
    <property type="entry name" value="PEPTIDASE_A1"/>
    <property type="match status" value="1"/>
</dbReference>
<dbReference type="Gramene" id="TraesCLE_scaffold_030051_01G000200.1">
    <property type="protein sequence ID" value="TraesCLE_scaffold_030051_01G000200.1"/>
    <property type="gene ID" value="TraesCLE_scaffold_030051_01G000200"/>
</dbReference>
<dbReference type="Gene3D" id="2.40.70.10">
    <property type="entry name" value="Acid Proteases"/>
    <property type="match status" value="2"/>
</dbReference>
<comment type="similarity">
    <text evidence="1">Belongs to the peptidase A1 family.</text>
</comment>
<evidence type="ECO:0000259" key="5">
    <source>
        <dbReference type="PROSITE" id="PS51767"/>
    </source>
</evidence>
<keyword evidence="4" id="KW-0732">Signal</keyword>
<evidence type="ECO:0000256" key="1">
    <source>
        <dbReference type="ARBA" id="ARBA00007447"/>
    </source>
</evidence>
<feature type="active site" evidence="2">
    <location>
        <position position="179"/>
    </location>
</feature>
<reference evidence="6" key="2">
    <citation type="submission" date="2018-10" db="UniProtKB">
        <authorList>
            <consortium name="EnsemblPlants"/>
        </authorList>
    </citation>
    <scope>IDENTIFICATION</scope>
</reference>
<dbReference type="Gramene" id="TraesARI7D03G04360390.1">
    <property type="protein sequence ID" value="TraesARI7D03G04360390.1"/>
    <property type="gene ID" value="TraesARI7D03G04360390"/>
</dbReference>
<feature type="region of interest" description="Disordered" evidence="3">
    <location>
        <begin position="116"/>
        <end position="142"/>
    </location>
</feature>
<dbReference type="RefSeq" id="XP_044442856.1">
    <property type="nucleotide sequence ID" value="XM_044586921.1"/>
</dbReference>
<dbReference type="FunFam" id="2.40.70.10:FF:000013">
    <property type="entry name" value="Aspartyl protease AED1"/>
    <property type="match status" value="1"/>
</dbReference>
<dbReference type="PANTHER" id="PTHR13683">
    <property type="entry name" value="ASPARTYL PROTEASES"/>
    <property type="match status" value="1"/>
</dbReference>
<dbReference type="Gramene" id="TraesCAD_scaffold_079228_01G000100.1">
    <property type="protein sequence ID" value="TraesCAD_scaffold_079228_01G000100.1"/>
    <property type="gene ID" value="TraesCAD_scaffold_079228_01G000100"/>
</dbReference>
<dbReference type="InterPro" id="IPR032861">
    <property type="entry name" value="TAXi_N"/>
</dbReference>
<dbReference type="GeneID" id="123169073"/>
<dbReference type="Gramene" id="TraesJAG7D03G04269100.1">
    <property type="protein sequence ID" value="TraesJAG7D03G04269100.1"/>
    <property type="gene ID" value="TraesJAG7D03G04269100"/>
</dbReference>
<dbReference type="Gramene" id="TraesLDM7D03G04291870.1">
    <property type="protein sequence ID" value="TraesLDM7D03G04291870.1"/>
    <property type="gene ID" value="TraesLDM7D03G04291870"/>
</dbReference>
<evidence type="ECO:0000256" key="4">
    <source>
        <dbReference type="SAM" id="SignalP"/>
    </source>
</evidence>
<dbReference type="Gramene" id="TraesNOR7D03G04334550.1">
    <property type="protein sequence ID" value="TraesNOR7D03G04334550.1"/>
    <property type="gene ID" value="TraesNOR7D03G04334550"/>
</dbReference>
<evidence type="ECO:0000256" key="2">
    <source>
        <dbReference type="PIRSR" id="PIRSR601461-1"/>
    </source>
</evidence>
<feature type="region of interest" description="Disordered" evidence="3">
    <location>
        <begin position="52"/>
        <end position="98"/>
    </location>
</feature>
<dbReference type="InterPro" id="IPR033121">
    <property type="entry name" value="PEPTIDASE_A1"/>
</dbReference>